<feature type="chain" id="PRO_5012435922" description="Secreted protein" evidence="1">
    <location>
        <begin position="25"/>
        <end position="234"/>
    </location>
</feature>
<evidence type="ECO:0000313" key="2">
    <source>
        <dbReference type="EMBL" id="SJM95536.1"/>
    </source>
</evidence>
<evidence type="ECO:0008006" key="4">
    <source>
        <dbReference type="Google" id="ProtNLM"/>
    </source>
</evidence>
<protein>
    <recommendedName>
        <fullName evidence="4">Secreted protein</fullName>
    </recommendedName>
</protein>
<proteinExistence type="predicted"/>
<dbReference type="OrthoDB" id="6195703at2"/>
<keyword evidence="1" id="KW-0732">Signal</keyword>
<accession>A0A1R4HH16</accession>
<organism evidence="2 3">
    <name type="scientific">Crenothrix polyspora</name>
    <dbReference type="NCBI Taxonomy" id="360316"/>
    <lineage>
        <taxon>Bacteria</taxon>
        <taxon>Pseudomonadati</taxon>
        <taxon>Pseudomonadota</taxon>
        <taxon>Gammaproteobacteria</taxon>
        <taxon>Methylococcales</taxon>
        <taxon>Crenotrichaceae</taxon>
        <taxon>Crenothrix</taxon>
    </lineage>
</organism>
<dbReference type="EMBL" id="FUKJ01000426">
    <property type="protein sequence ID" value="SJM95536.1"/>
    <property type="molecule type" value="Genomic_DNA"/>
</dbReference>
<feature type="signal peptide" evidence="1">
    <location>
        <begin position="1"/>
        <end position="24"/>
    </location>
</feature>
<evidence type="ECO:0000313" key="3">
    <source>
        <dbReference type="Proteomes" id="UP000195442"/>
    </source>
</evidence>
<reference evidence="3" key="1">
    <citation type="submission" date="2017-02" db="EMBL/GenBank/DDBJ databases">
        <authorList>
            <person name="Daims H."/>
        </authorList>
    </citation>
    <scope>NUCLEOTIDE SEQUENCE [LARGE SCALE GENOMIC DNA]</scope>
</reference>
<evidence type="ECO:0000256" key="1">
    <source>
        <dbReference type="SAM" id="SignalP"/>
    </source>
</evidence>
<sequence>MKLSIAVKFTFYCALFCFSLASRADNGNNQPLPDIACRYEMSIIPHDKLQAPTTKAWFFWRTANSVQTQDADGEHGELWLRTATSNIQYRKLYHSDKTAVEYMPADNAANNISFDWLKLSNMLSQQELDTLKTVEKTRILNRNAELRTGKVNGQSIEVQWLPDEQLPANIIRKDENRTVALRLVEMSPLSAAPRKPVAIEDIANYRHIDAVDFGDMENDPFVKKIMAADGHQHH</sequence>
<name>A0A1R4HH16_9GAMM</name>
<gene>
    <name evidence="2" type="ORF">CRENPOLYSF2_610002</name>
</gene>
<dbReference type="Proteomes" id="UP000195442">
    <property type="component" value="Unassembled WGS sequence"/>
</dbReference>
<dbReference type="AlphaFoldDB" id="A0A1R4HH16"/>
<dbReference type="RefSeq" id="WP_087148258.1">
    <property type="nucleotide sequence ID" value="NZ_FUKJ01000426.1"/>
</dbReference>
<keyword evidence="3" id="KW-1185">Reference proteome</keyword>